<evidence type="ECO:0000313" key="2">
    <source>
        <dbReference type="Proteomes" id="UP000016570"/>
    </source>
</evidence>
<gene>
    <name evidence="1" type="ORF">VPR01S_06_00490</name>
</gene>
<accession>U3A102</accession>
<keyword evidence="2" id="KW-1185">Reference proteome</keyword>
<reference evidence="1 2" key="1">
    <citation type="submission" date="2013-09" db="EMBL/GenBank/DDBJ databases">
        <title>Whole genome shotgun sequence of Vibrio proteolyticus NBRC 13287.</title>
        <authorList>
            <person name="Isaki S."/>
            <person name="Hosoyama A."/>
            <person name="Numata M."/>
            <person name="Hashimoto M."/>
            <person name="Hosoyama Y."/>
            <person name="Tsuchikane K."/>
            <person name="Noguchi M."/>
            <person name="Hirakata S."/>
            <person name="Ichikawa N."/>
            <person name="Ohji S."/>
            <person name="Yamazoe A."/>
            <person name="Fujita N."/>
        </authorList>
    </citation>
    <scope>NUCLEOTIDE SEQUENCE [LARGE SCALE GENOMIC DNA]</scope>
    <source>
        <strain evidence="1 2">NBRC 13287</strain>
    </source>
</reference>
<comment type="caution">
    <text evidence="1">The sequence shown here is derived from an EMBL/GenBank/DDBJ whole genome shotgun (WGS) entry which is preliminary data.</text>
</comment>
<protein>
    <recommendedName>
        <fullName evidence="3">Nitrate reductase</fullName>
    </recommendedName>
</protein>
<dbReference type="InterPro" id="IPR009267">
    <property type="entry name" value="NTP_transf_6"/>
</dbReference>
<dbReference type="Pfam" id="PF06042">
    <property type="entry name" value="NTP_transf_6"/>
    <property type="match status" value="1"/>
</dbReference>
<name>U3A102_VIBPR</name>
<proteinExistence type="predicted"/>
<dbReference type="EMBL" id="BATJ01000006">
    <property type="protein sequence ID" value="GAD67032.1"/>
    <property type="molecule type" value="Genomic_DNA"/>
</dbReference>
<dbReference type="STRING" id="1219065.VPR01S_06_00490"/>
<evidence type="ECO:0008006" key="3">
    <source>
        <dbReference type="Google" id="ProtNLM"/>
    </source>
</evidence>
<dbReference type="PANTHER" id="PTHR39166">
    <property type="entry name" value="BLL1166 PROTEIN"/>
    <property type="match status" value="1"/>
</dbReference>
<dbReference type="AlphaFoldDB" id="U3A102"/>
<dbReference type="PANTHER" id="PTHR39166:SF1">
    <property type="entry name" value="BLL1166 PROTEIN"/>
    <property type="match status" value="1"/>
</dbReference>
<evidence type="ECO:0000313" key="1">
    <source>
        <dbReference type="EMBL" id="GAD67032.1"/>
    </source>
</evidence>
<dbReference type="eggNOG" id="COG3575">
    <property type="taxonomic scope" value="Bacteria"/>
</dbReference>
<organism evidence="1 2">
    <name type="scientific">Vibrio proteolyticus NBRC 13287</name>
    <dbReference type="NCBI Taxonomy" id="1219065"/>
    <lineage>
        <taxon>Bacteria</taxon>
        <taxon>Pseudomonadati</taxon>
        <taxon>Pseudomonadota</taxon>
        <taxon>Gammaproteobacteria</taxon>
        <taxon>Vibrionales</taxon>
        <taxon>Vibrionaceae</taxon>
        <taxon>Vibrio</taxon>
    </lineage>
</organism>
<dbReference type="Proteomes" id="UP000016570">
    <property type="component" value="Unassembled WGS sequence"/>
</dbReference>
<sequence>MPQCYLAAGFVRNLVWDYLHAKPRSTALNDVDVIYFDPLETNPDAHLAHEARLKHALPILNWQVRNQAWMHLRNGDRPYQSAIDAMSYWPEQETAVAVRLNSDNQFECVSVFGLASLFALRITYNPKRERVLFEQRLQTKGWLNLWPELRVV</sequence>